<accession>A0A4R5YFH9</accession>
<organism evidence="2 3">
    <name type="scientific">Kocuria rosea</name>
    <name type="common">Deinococcus erythromyxa</name>
    <name type="synonym">Micrococcus rubens</name>
    <dbReference type="NCBI Taxonomy" id="1275"/>
    <lineage>
        <taxon>Bacteria</taxon>
        <taxon>Bacillati</taxon>
        <taxon>Actinomycetota</taxon>
        <taxon>Actinomycetes</taxon>
        <taxon>Micrococcales</taxon>
        <taxon>Micrococcaceae</taxon>
        <taxon>Kocuria</taxon>
    </lineage>
</organism>
<dbReference type="InterPro" id="IPR000387">
    <property type="entry name" value="Tyr_Pase_dom"/>
</dbReference>
<gene>
    <name evidence="2" type="ORF">E2R59_09405</name>
</gene>
<dbReference type="InterPro" id="IPR026893">
    <property type="entry name" value="Tyr/Ser_Pase_IphP-type"/>
</dbReference>
<dbReference type="Proteomes" id="UP000295163">
    <property type="component" value="Unassembled WGS sequence"/>
</dbReference>
<dbReference type="GeneID" id="64347630"/>
<dbReference type="InterPro" id="IPR016130">
    <property type="entry name" value="Tyr_Pase_AS"/>
</dbReference>
<dbReference type="PROSITE" id="PS00383">
    <property type="entry name" value="TYR_PHOSPHATASE_1"/>
    <property type="match status" value="1"/>
</dbReference>
<comment type="caution">
    <text evidence="2">The sequence shown here is derived from an EMBL/GenBank/DDBJ whole genome shotgun (WGS) entry which is preliminary data.</text>
</comment>
<dbReference type="PROSITE" id="PS50056">
    <property type="entry name" value="TYR_PHOSPHATASE_2"/>
    <property type="match status" value="1"/>
</dbReference>
<evidence type="ECO:0000259" key="1">
    <source>
        <dbReference type="PROSITE" id="PS50056"/>
    </source>
</evidence>
<evidence type="ECO:0000313" key="3">
    <source>
        <dbReference type="Proteomes" id="UP000295163"/>
    </source>
</evidence>
<dbReference type="EMBL" id="SMZT01000003">
    <property type="protein sequence ID" value="TDL43027.1"/>
    <property type="molecule type" value="Genomic_DNA"/>
</dbReference>
<name>A0A4R5YFH9_KOCRO</name>
<sequence length="267" mass="29112">MNQITPSGARRSLRLDGVRNFRDLGGTLVGEGLRLRRGVLYRSGHFGAASAQDWRALEEHRVRFIDLRQGWEVELEDAGGSSDNVERMPGDGDDEGCDAALWASIRSGRLDEIPGTLTVTGAEEAMIRLYAEGIANDPAPYARFLASLATGELPVVVHCSAGKDRTGWAVAVLLTALGAPETVIHDNYAESSLPHHHYIIRTTAGEIVPIDDSTRSLITPLLEARRAYLDAAWASVERTWGSRTSYLERGLGLTPQILAALRTRLLT</sequence>
<proteinExistence type="predicted"/>
<dbReference type="SUPFAM" id="SSF52799">
    <property type="entry name" value="(Phosphotyrosine protein) phosphatases II"/>
    <property type="match status" value="1"/>
</dbReference>
<dbReference type="Pfam" id="PF13350">
    <property type="entry name" value="Y_phosphatase3"/>
    <property type="match status" value="1"/>
</dbReference>
<dbReference type="AlphaFoldDB" id="A0A4R5YFH9"/>
<dbReference type="RefSeq" id="WP_133410288.1">
    <property type="nucleotide sequence ID" value="NZ_SMZT01000003.1"/>
</dbReference>
<dbReference type="GO" id="GO:0004721">
    <property type="term" value="F:phosphoprotein phosphatase activity"/>
    <property type="evidence" value="ECO:0007669"/>
    <property type="project" value="InterPro"/>
</dbReference>
<feature type="domain" description="Tyrosine specific protein phosphatases" evidence="1">
    <location>
        <begin position="139"/>
        <end position="174"/>
    </location>
</feature>
<reference evidence="2 3" key="1">
    <citation type="submission" date="2019-03" db="EMBL/GenBank/DDBJ databases">
        <title>Genome Sequencing and Assembly of Various Microbes Isolated from Partially Reclaimed Soil and Acid Mine Drainage (AMD) Site.</title>
        <authorList>
            <person name="Steinbock B."/>
            <person name="Bechtold R."/>
            <person name="Sevigny J.L."/>
            <person name="Thomas D."/>
            <person name="Cuthill L.R."/>
            <person name="Aveiro Johannsen E.J."/>
            <person name="Thomas K."/>
            <person name="Ghosh A."/>
        </authorList>
    </citation>
    <scope>NUCLEOTIDE SEQUENCE [LARGE SCALE GENOMIC DNA]</scope>
    <source>
        <strain evidence="2 3">S-A3</strain>
    </source>
</reference>
<protein>
    <submittedName>
        <fullName evidence="2">Tyrosine-protein phosphatase</fullName>
    </submittedName>
</protein>
<dbReference type="Gene3D" id="3.90.190.10">
    <property type="entry name" value="Protein tyrosine phosphatase superfamily"/>
    <property type="match status" value="1"/>
</dbReference>
<evidence type="ECO:0000313" key="2">
    <source>
        <dbReference type="EMBL" id="TDL43027.1"/>
    </source>
</evidence>
<dbReference type="InterPro" id="IPR029021">
    <property type="entry name" value="Prot-tyrosine_phosphatase-like"/>
</dbReference>